<dbReference type="Pfam" id="PF18199">
    <property type="entry name" value="Dynein_C"/>
    <property type="match status" value="1"/>
</dbReference>
<dbReference type="OrthoDB" id="286107at2759"/>
<dbReference type="InterPro" id="IPR035706">
    <property type="entry name" value="AAA_9"/>
</dbReference>
<evidence type="ECO:0000259" key="23">
    <source>
        <dbReference type="Pfam" id="PF17857"/>
    </source>
</evidence>
<dbReference type="GO" id="GO:0008569">
    <property type="term" value="F:minus-end-directed microtubule motor activity"/>
    <property type="evidence" value="ECO:0007669"/>
    <property type="project" value="InterPro"/>
</dbReference>
<keyword evidence="11" id="KW-0505">Motor protein</keyword>
<dbReference type="Gene3D" id="1.20.920.20">
    <property type="match status" value="1"/>
</dbReference>
<evidence type="ECO:0000256" key="2">
    <source>
        <dbReference type="ARBA" id="ARBA00008887"/>
    </source>
</evidence>
<dbReference type="Gene3D" id="1.20.140.100">
    <property type="entry name" value="Dynein heavy chain, N-terminal domain 2"/>
    <property type="match status" value="1"/>
</dbReference>
<feature type="domain" description="Dynein heavy chain 3 AAA+ lid" evidence="23">
    <location>
        <begin position="2189"/>
        <end position="2280"/>
    </location>
</feature>
<comment type="subcellular location">
    <subcellularLocation>
        <location evidence="1">Cytoplasm</location>
        <location evidence="1">Cytoskeleton</location>
        <location evidence="1">Cilium axoneme</location>
    </subcellularLocation>
</comment>
<dbReference type="FunFam" id="1.20.920.30:FF:000004">
    <property type="entry name" value="Dynein axonemal heavy chain 5"/>
    <property type="match status" value="1"/>
</dbReference>
<evidence type="ECO:0000256" key="13">
    <source>
        <dbReference type="ARBA" id="ARBA00023273"/>
    </source>
</evidence>
<gene>
    <name evidence="27" type="ORF">GSOID_T00015346001</name>
</gene>
<feature type="domain" description="Dynein heavy chain linker" evidence="17">
    <location>
        <begin position="1165"/>
        <end position="1372"/>
    </location>
</feature>
<dbReference type="SUPFAM" id="SSF52540">
    <property type="entry name" value="P-loop containing nucleoside triphosphate hydrolases"/>
    <property type="match status" value="4"/>
</dbReference>
<feature type="domain" description="Dynein heavy chain ATP-binding dynein motor region" evidence="21">
    <location>
        <begin position="2983"/>
        <end position="3203"/>
    </location>
</feature>
<protein>
    <submittedName>
        <fullName evidence="27">Uncharacterized protein</fullName>
    </submittedName>
</protein>
<evidence type="ECO:0000256" key="12">
    <source>
        <dbReference type="ARBA" id="ARBA00023212"/>
    </source>
</evidence>
<dbReference type="PANTHER" id="PTHR46532">
    <property type="entry name" value="MALE FERTILITY FACTOR KL5"/>
    <property type="match status" value="1"/>
</dbReference>
<dbReference type="Gene3D" id="1.10.8.720">
    <property type="entry name" value="Region D6 of dynein motor"/>
    <property type="match status" value="1"/>
</dbReference>
<feature type="domain" description="Dynein heavy chain C-terminal" evidence="25">
    <location>
        <begin position="3734"/>
        <end position="4042"/>
    </location>
</feature>
<evidence type="ECO:0000256" key="14">
    <source>
        <dbReference type="SAM" id="Coils"/>
    </source>
</evidence>
<dbReference type="Pfam" id="PF08385">
    <property type="entry name" value="DHC_N1"/>
    <property type="match status" value="2"/>
</dbReference>
<evidence type="ECO:0000256" key="11">
    <source>
        <dbReference type="ARBA" id="ARBA00023175"/>
    </source>
</evidence>
<feature type="domain" description="Dynein heavy chain coiled coil stalk" evidence="19">
    <location>
        <begin position="2608"/>
        <end position="2953"/>
    </location>
</feature>
<sequence>MDGRHTHIFGLVAHALDKTEEQITDIAIADERWNLLDDFFKAGGSRKLMWYFQEPKIGETGSANKSDSQSGVQKSTEPKLFLTTGREEMLRGKCLLFMRLNKDKALTPRNMPDALFTQLDASGKGGVLQAISDYLRMVMMPHLRAQKSWGNLDAVGRAGQTKINQFLESVDRFNQGLESAQKSIANAFKLEEVDIGYNLDVALEQEGVGSPIGNSDFATKLEQLMGVWCKQIELVLTESEQMRKEADDIGPSAELDHWKQRMTKFNSLLTAISTRRVKLVYATLAENKSKLCPIWMDLDRRVSDVANEARDNVKYLSTLDQYLGPLQTSDPMGMKDLLPNLINSIRMIHTISRYYNTSERMTSLFVKVTNQMIKSCRAYIMQGSNGMQTSDMIFLTFFNRQLFKRIDEPMTVIRPLQIEFKVLDTKDGKSCIKTYNQVGTALIEYETMYHQLWIGSVATARETLKGAILNRSGPDKEYEVNFNTDIYKLCKEGRFMKKIGLAIPPECEDLLISEERLRQNHVNVNLLIEKFESTCQMVSSVMMPFLKFFITRMENALRPGSALLTWDSLNVPNFIQESGKVISETRELFVAINDILDCRIDAMLKKIENTPMIELPEEPVRAEKFISLTAATVAKAEEVFVQASANAESYVKELVELLEKHYTKVEMDKLKHAAKTEHNPEWYYNLTAYFCARNTEAFVRCTRNSLDDLKRRLQQSKVRYGSDEGGDGEKFPLFLADITLEIPQVVFSPSLDDIQQTVNKIDAARKRDVIKSVIPLNTIVSSLKTDAEMLLRGFSTFQELWEIDPADGRISEIPESRTLGPIKFDTDLLNVSLTQECNNWKRAFGKALDKKASGDMDKVFDIVEDQKKRLGREIKDLDDIRNSMGALRELRENEVWIEMTIAPIEESYGILNRMDLVFNEGNQERVDTIGYAWKNTQAKAKSVQDSLAKIQGPFQENLILSVEKFQRDTAEFYSDFDTQGPLVEGIKPSEASDKVTVFQGRFDELWRKYVTYSGGEELFGMEVTDYPELQRISKELNLLQKLYSLYNQLPPALKTWDAYKELSKKIDDFNECCPLLEAMSNDAMLRRHWDRIEMVTKCKFPVEEDSFALRDVMDAPLLENNEDIEDICISAGKERDIESKLKQIIGEWENQDLTFSQFKTRGELYNAPFKAKIQEWNQKLSGSIEIIEQLLQVQNLWVYLEAVFVGGDIAKQLPQEAKRFSNIDKSWQKIMQKAHETTNVVKCCMGDDMYSQLLPHLLEQLEICQKSLTGYLEAKRLLFPRFFFVSDPALLEILGQASNCHTIQDHLLSLFDNVKEVVFDTKVYEKVLAMRSQEGEEVDMVTPVICTGNVETWLNTLMQTVHKTVHTIVRRAWQNLGDSGFDLLRFEDTFCAQVGLLGIQLLWTRDAENALNECRYDREIMKKTNDYFLELLNTLIDKTTQEMTKLDRVKFETLITIHVHQRDIFNDMVQLKVRTPNDFEWQKQCHRLVITPLTDRCYITLAQALGMDLGGAPAGPAGTGKTETTKDMGKCLGKYVVVFNCSDQMDFRGLGRIYKGLAQSGSWGCFDEFNRIELPVLSVAAQQIAIVLAAKKMKKTQFIFSDGDTVPMNPEFGLFITMNPGYAGRQELPENLKINFRSCAMMVPDRQIIMLHYDFGLRNILSVLRTLGAEKRKSPTDPEIKTVMRVLRDMNMSKLVDEDEPLFLSLIDDLFPNITLEVAGYPKLEEAIATHTEEAMLELWPQWKLKVIQLYETQRVRHGMMVLGPSGAGKTTNIHTLMKAMGTTNDPGPHREVRMNPKAITAPQMFGTLDVATNDWTDGIFSTLWRRSYKKKKGENMWLVLDGPVDAIWIENLNSVLDDSKTLTLANGDRIRMAPNTKIIFEPHNIDNASPATVSRNGMVFMSSSSLTWQPILGAWLKTIPMSQGEALRTKFEMIWDETLLFLKQSCLPKMDLLDCMYIRQAIDLLIGLLPTHFFIFALMWSLGALLELDDRAKLEGFWRENQAISKMLPDIKDFNKILIPNVDNVRTDFLMEHVTKALNFSSTTTPGIFQQSVESYVEKRVGTTFGPAAGKKMTIFIDDVNMPQINEWNDQITNEIVRQLMENKGFYNLEKPGDFIKIVDVQIVAAMIHPGRGRNDIPQRLKRQFNIFNCTLPSNNSIDQIFKTIGVGYFCGERGFCNDVSSMIEPLVGLTRELWQKTKVKMLPTPDKFHYIFNLRDLSRVWQGMLTVKSDECSSKSDILSLWRHECTRVISDRFVSQKDRDWLDETADGLIDKYFVDFMREPPEPTGDEPDDFDFSAPKIYEATTIQQLQKKLLEYQDVFNESVRGASMNLVFFEDAVTHMVKISRVIRTPRGAAMLVGVGGSGKQSLTRLASHISGYKTFQITLSKSYNAGNLLEDLKLMYLWAGRDGQGVTFLFTDNEIKEESFLEYLNNVIATGEISGLFPKDEMDSLLGEMIPIMKKEFPRHPPTQENLYEYFITRVRSNLHIVLCFSPVGEQFRTRSLKFPGLFSGCTMDWFFRWPKEALVQVAGSFMNDKSFTLEATDEIRAQLVDVMGQIQDMVSEICDQYFDRFRRRCHVTPKSFLSFLAGYKVLYATKLAHLSNQRERMTTGLLKLAEAEEVVGELSIELEQKEKDLAVASAEAEVVLKEVDKEKEIAGKTQAEVKIIADKAQALKDSIAADKAVAEKKLELAEPALQAAEKALETIKPAHIATVKKLGKPPHLIMRIMDCVLILMGRPLNPVTPDPEKVGMIKPSWNESLKLMSDPKFLSMLLEFNKDTITDEMIDMLGAYFRAEDYNLESAKKVSGDVAGLCTWTLAMSDFFKINKEVLPLKAALAIQEAKLGKAEEELAGANEQLAGAEAALKKANDKYDAAMGHKKALEDDAASCQKKMDNASALIDGLGGEKIAWGEAESLFSDQIRRLVGDVLLANGFLSYSGPFNQEFRSKLLDGWRKKLNFHDIPFTEDLNLIKMLVDDPTIGEWNLQGLPSDELSIQNGIIVTSATRFPLLIDPQGQGKIWIKNREKENDLKITNLNHKYFRQHLEDALSLGQPLLIEDVGEEIDPALDNVLEKNFIKSGSTLKCKVGDKECDVLPTFRLYLTTKLANPSYTPEVYARTAIIDFTVTMKGLEDQLLARVILREKSELETERVSLLEDVTANKRKKQELEDNLLYRLTSTQGSLVEDDDLIEVLRISKITAAEVKEKLDIAADTEIKINNAREEYRPVALRGSIMYFLVVEMSLVNVMYQTSLKQFLVQFDLALERSKKSPITGKRIANIIEYLTEKVFLYTAKGFYESDKFLYALLLTLKIDLNRGKISFEQFNTFIKGGASLDLKSVDPKPKKWILDSTWLNLVQLSRLPNFSQLLSQVNRNDKAWKSWFDSAEPEETTLPDGYQESLDIFSKLLLIRSWAPDRTTAQARKYITDSMGPVFADAVILSMDAMLAESDKRIPLLCFLSLGSDPTESIEKLAKQNNTTSRAISMGQGQEVHARRLLSTSFEDGGWILLQNCHLGLNYMDELLDQVSTNQNVHENFRCWITTEPHPKFPINLLQNSIKYTAEPPQGLRAGLKRTYNLVTSETLELSNMPQWKPMLFTTAFLHTIVQERRKFGPLGWNIPYEFNQSDYNSAVQYVQNHLDDMDIKKGPTWKAVQYMFGEILYGGRVTDDLDKILLNTYCSAWMGDHMLKPEFKFKGEYIVPQCKTVADYHNYIDNLPLADSPEVFGLHKNADITYQTKTANSTLSTIVSIQPKESGGGSGESRETVVYRQAEDMLSKVPDNFSPFEVKQRLQKMGRFDPMNIFLRQEIDRLQKVISSVRITCSELRLAIDGTIIMSEQLQDALNQIYDARIPNVWAKISWDSSSLGFWFTELLDRYAQLSSWIFEKRPNCFWLTGFFNPQGFLTAMRQETTRAHSGWALDKVKLTNDITKLMLEEVTGPPPSEIGGVYIHGLFVDGAGWDKKNMRLTESSPKVLYNALPVAHVYAVNSSEPQPGAGGKKGQQVALYKCPVYKKPRRTDLTFIFFLMLRTTKNPDWWTLRGVATLCDTK</sequence>
<dbReference type="GO" id="GO:0005858">
    <property type="term" value="C:axonemal dynein complex"/>
    <property type="evidence" value="ECO:0007669"/>
    <property type="project" value="TreeGrafter"/>
</dbReference>
<feature type="domain" description="Dynein heavy chain linker" evidence="17">
    <location>
        <begin position="1028"/>
        <end position="1162"/>
    </location>
</feature>
<dbReference type="FunFam" id="3.40.50.300:FF:001080">
    <property type="entry name" value="Dynein, axonemal, heavy chain 5"/>
    <property type="match status" value="1"/>
</dbReference>
<dbReference type="EMBL" id="FN653077">
    <property type="protein sequence ID" value="CBY11163.1"/>
    <property type="molecule type" value="Genomic_DNA"/>
</dbReference>
<name>E4XMF6_OIKDI</name>
<keyword evidence="4" id="KW-0493">Microtubule</keyword>
<evidence type="ECO:0000259" key="18">
    <source>
        <dbReference type="Pfam" id="PF12774"/>
    </source>
</evidence>
<dbReference type="FunFam" id="3.40.50.300:FF:000320">
    <property type="entry name" value="Dynein, axonemal, heavy chain 5"/>
    <property type="match status" value="1"/>
</dbReference>
<feature type="domain" description="Dynein heavy chain AAA module D4" evidence="20">
    <location>
        <begin position="2331"/>
        <end position="2595"/>
    </location>
</feature>
<dbReference type="Gene3D" id="6.10.140.1060">
    <property type="match status" value="1"/>
</dbReference>
<keyword evidence="13" id="KW-0966">Cell projection</keyword>
<evidence type="ECO:0000259" key="24">
    <source>
        <dbReference type="Pfam" id="PF18198"/>
    </source>
</evidence>
<evidence type="ECO:0000259" key="21">
    <source>
        <dbReference type="Pfam" id="PF12781"/>
    </source>
</evidence>
<dbReference type="FunFam" id="3.20.180.20:FF:000001">
    <property type="entry name" value="Dynein axonemal heavy chain 5"/>
    <property type="match status" value="1"/>
</dbReference>
<dbReference type="InterPro" id="IPR042228">
    <property type="entry name" value="Dynein_linker_3"/>
</dbReference>
<keyword evidence="28" id="KW-1185">Reference proteome</keyword>
<dbReference type="Gene3D" id="3.10.490.20">
    <property type="match status" value="1"/>
</dbReference>
<evidence type="ECO:0000259" key="19">
    <source>
        <dbReference type="Pfam" id="PF12777"/>
    </source>
</evidence>
<keyword evidence="8" id="KW-0243">Dynein</keyword>
<dbReference type="InterPro" id="IPR013602">
    <property type="entry name" value="Dynein_heavy_linker"/>
</dbReference>
<dbReference type="InParanoid" id="E4XMF6"/>
<keyword evidence="5" id="KW-0677">Repeat</keyword>
<dbReference type="GO" id="GO:0045505">
    <property type="term" value="F:dynein intermediate chain binding"/>
    <property type="evidence" value="ECO:0007669"/>
    <property type="project" value="InterPro"/>
</dbReference>
<dbReference type="Pfam" id="PF18198">
    <property type="entry name" value="AAA_lid_11"/>
    <property type="match status" value="1"/>
</dbReference>
<dbReference type="InterPro" id="IPR024317">
    <property type="entry name" value="Dynein_heavy_chain_D4_dom"/>
</dbReference>
<evidence type="ECO:0000256" key="8">
    <source>
        <dbReference type="ARBA" id="ARBA00023017"/>
    </source>
</evidence>
<reference evidence="27" key="1">
    <citation type="journal article" date="2010" name="Science">
        <title>Plasticity of animal genome architecture unmasked by rapid evolution of a pelagic tunicate.</title>
        <authorList>
            <person name="Denoeud F."/>
            <person name="Henriet S."/>
            <person name="Mungpakdee S."/>
            <person name="Aury J.M."/>
            <person name="Da Silva C."/>
            <person name="Brinkmann H."/>
            <person name="Mikhaleva J."/>
            <person name="Olsen L.C."/>
            <person name="Jubin C."/>
            <person name="Canestro C."/>
            <person name="Bouquet J.M."/>
            <person name="Danks G."/>
            <person name="Poulain J."/>
            <person name="Campsteijn C."/>
            <person name="Adamski M."/>
            <person name="Cross I."/>
            <person name="Yadetie F."/>
            <person name="Muffato M."/>
            <person name="Louis A."/>
            <person name="Butcher S."/>
            <person name="Tsagkogeorga G."/>
            <person name="Konrad A."/>
            <person name="Singh S."/>
            <person name="Jensen M.F."/>
            <person name="Cong E.H."/>
            <person name="Eikeseth-Otteraa H."/>
            <person name="Noel B."/>
            <person name="Anthouard V."/>
            <person name="Porcel B.M."/>
            <person name="Kachouri-Lafond R."/>
            <person name="Nishino A."/>
            <person name="Ugolini M."/>
            <person name="Chourrout P."/>
            <person name="Nishida H."/>
            <person name="Aasland R."/>
            <person name="Huzurbazar S."/>
            <person name="Westhof E."/>
            <person name="Delsuc F."/>
            <person name="Lehrach H."/>
            <person name="Reinhardt R."/>
            <person name="Weissenbach J."/>
            <person name="Roy S.W."/>
            <person name="Artiguenave F."/>
            <person name="Postlethwait J.H."/>
            <person name="Manak J.R."/>
            <person name="Thompson E.M."/>
            <person name="Jaillon O."/>
            <person name="Du Pasquier L."/>
            <person name="Boudinot P."/>
            <person name="Liberles D.A."/>
            <person name="Volff J.N."/>
            <person name="Philippe H."/>
            <person name="Lenhard B."/>
            <person name="Roest Crollius H."/>
            <person name="Wincker P."/>
            <person name="Chourrout D."/>
        </authorList>
    </citation>
    <scope>NUCLEOTIDE SEQUENCE [LARGE SCALE GENOMIC DNA]</scope>
</reference>
<dbReference type="Gene3D" id="3.20.180.20">
    <property type="entry name" value="Dynein heavy chain, N-terminal domain 2"/>
    <property type="match status" value="1"/>
</dbReference>
<keyword evidence="10" id="KW-0969">Cilium</keyword>
<evidence type="ECO:0000256" key="3">
    <source>
        <dbReference type="ARBA" id="ARBA00022490"/>
    </source>
</evidence>
<evidence type="ECO:0000256" key="1">
    <source>
        <dbReference type="ARBA" id="ARBA00004430"/>
    </source>
</evidence>
<dbReference type="PANTHER" id="PTHR46532:SF4">
    <property type="entry name" value="AAA+ ATPASE DOMAIN-CONTAINING PROTEIN"/>
    <property type="match status" value="1"/>
</dbReference>
<dbReference type="FunFam" id="3.40.50.300:FF:002141">
    <property type="entry name" value="Dynein heavy chain"/>
    <property type="match status" value="1"/>
</dbReference>
<dbReference type="FunFam" id="1.20.1270.280:FF:000002">
    <property type="entry name" value="Dynein heavy chain 5, axonemal"/>
    <property type="match status" value="1"/>
</dbReference>
<dbReference type="GO" id="GO:0007018">
    <property type="term" value="P:microtubule-based movement"/>
    <property type="evidence" value="ECO:0007669"/>
    <property type="project" value="InterPro"/>
</dbReference>
<evidence type="ECO:0000259" key="25">
    <source>
        <dbReference type="Pfam" id="PF18199"/>
    </source>
</evidence>
<dbReference type="FunFam" id="1.20.920.20:FF:000001">
    <property type="entry name" value="dynein heavy chain 2, axonemal"/>
    <property type="match status" value="1"/>
</dbReference>
<evidence type="ECO:0000256" key="5">
    <source>
        <dbReference type="ARBA" id="ARBA00022737"/>
    </source>
</evidence>
<dbReference type="InterPro" id="IPR042222">
    <property type="entry name" value="Dynein_2_N"/>
</dbReference>
<organism evidence="27">
    <name type="scientific">Oikopleura dioica</name>
    <name type="common">Tunicate</name>
    <dbReference type="NCBI Taxonomy" id="34765"/>
    <lineage>
        <taxon>Eukaryota</taxon>
        <taxon>Metazoa</taxon>
        <taxon>Chordata</taxon>
        <taxon>Tunicata</taxon>
        <taxon>Appendicularia</taxon>
        <taxon>Copelata</taxon>
        <taxon>Oikopleuridae</taxon>
        <taxon>Oikopleura</taxon>
    </lineage>
</organism>
<dbReference type="GO" id="GO:0097729">
    <property type="term" value="C:9+2 motile cilium"/>
    <property type="evidence" value="ECO:0007669"/>
    <property type="project" value="UniProtKB-ARBA"/>
</dbReference>
<feature type="domain" description="Dynein heavy chain hydrolytic ATP-binding dynein motor region" evidence="18">
    <location>
        <begin position="1479"/>
        <end position="1650"/>
    </location>
</feature>
<evidence type="ECO:0000259" key="26">
    <source>
        <dbReference type="Pfam" id="PF25007"/>
    </source>
</evidence>
<feature type="domain" description="Dynein heavy chain tail" evidence="16">
    <location>
        <begin position="400"/>
        <end position="574"/>
    </location>
</feature>
<evidence type="ECO:0000259" key="22">
    <source>
        <dbReference type="Pfam" id="PF17852"/>
    </source>
</evidence>
<dbReference type="GO" id="GO:0005524">
    <property type="term" value="F:ATP binding"/>
    <property type="evidence" value="ECO:0007669"/>
    <property type="project" value="UniProtKB-KW"/>
</dbReference>
<keyword evidence="9 14" id="KW-0175">Coiled coil</keyword>
<feature type="domain" description="Dynein heavy chain hydrolytic ATP-binding dynein motor region" evidence="18">
    <location>
        <begin position="1652"/>
        <end position="1771"/>
    </location>
</feature>
<dbReference type="InterPro" id="IPR041228">
    <property type="entry name" value="Dynein_C"/>
</dbReference>
<dbReference type="GO" id="GO:0005874">
    <property type="term" value="C:microtubule"/>
    <property type="evidence" value="ECO:0007669"/>
    <property type="project" value="UniProtKB-KW"/>
</dbReference>
<feature type="domain" description="Dynein heavy chain AAA 5 extension" evidence="22">
    <location>
        <begin position="1930"/>
        <end position="2010"/>
    </location>
</feature>
<evidence type="ECO:0000259" key="20">
    <source>
        <dbReference type="Pfam" id="PF12780"/>
    </source>
</evidence>
<dbReference type="FunFam" id="3.40.50.300:FF:000044">
    <property type="entry name" value="Dynein heavy chain 5, axonemal"/>
    <property type="match status" value="1"/>
</dbReference>
<dbReference type="Pfam" id="PF17857">
    <property type="entry name" value="AAA_lid_1"/>
    <property type="match status" value="1"/>
</dbReference>
<dbReference type="FunFam" id="3.40.50.300:FF:000049">
    <property type="entry name" value="Dynein, axonemal, heavy chain 5"/>
    <property type="match status" value="1"/>
</dbReference>
<dbReference type="Pfam" id="PF12777">
    <property type="entry name" value="MT"/>
    <property type="match status" value="1"/>
</dbReference>
<dbReference type="CDD" id="cd06503">
    <property type="entry name" value="ATP-synt_Fo_b"/>
    <property type="match status" value="1"/>
</dbReference>
<dbReference type="GO" id="GO:0051959">
    <property type="term" value="F:dynein light intermediate chain binding"/>
    <property type="evidence" value="ECO:0007669"/>
    <property type="project" value="InterPro"/>
</dbReference>
<feature type="coiled-coil region" evidence="14">
    <location>
        <begin position="2617"/>
        <end position="2651"/>
    </location>
</feature>
<feature type="domain" description="Dynein heavy chain region D6 P-loop" evidence="15">
    <location>
        <begin position="3449"/>
        <end position="3558"/>
    </location>
</feature>
<evidence type="ECO:0000259" key="16">
    <source>
        <dbReference type="Pfam" id="PF08385"/>
    </source>
</evidence>
<feature type="domain" description="Dynein heavy chain tail" evidence="16">
    <location>
        <begin position="220"/>
        <end position="381"/>
    </location>
</feature>
<dbReference type="InterPro" id="IPR042219">
    <property type="entry name" value="AAA_lid_11_sf"/>
</dbReference>
<dbReference type="InterPro" id="IPR043160">
    <property type="entry name" value="Dynein_C_barrel"/>
</dbReference>
<dbReference type="Pfam" id="PF08393">
    <property type="entry name" value="DHC_N2"/>
    <property type="match status" value="2"/>
</dbReference>
<dbReference type="InterPro" id="IPR041466">
    <property type="entry name" value="Dynein_AAA5_ext"/>
</dbReference>
<dbReference type="InterPro" id="IPR056759">
    <property type="entry name" value="DYH2-5-8_CC"/>
</dbReference>
<comment type="similarity">
    <text evidence="2">Belongs to the dynein heavy chain family.</text>
</comment>
<keyword evidence="6" id="KW-0547">Nucleotide-binding</keyword>
<feature type="domain" description="Dynein heavy chain AAA lid" evidence="24">
    <location>
        <begin position="3589"/>
        <end position="3728"/>
    </location>
</feature>
<evidence type="ECO:0000256" key="4">
    <source>
        <dbReference type="ARBA" id="ARBA00022701"/>
    </source>
</evidence>
<keyword evidence="3" id="KW-0963">Cytoplasm</keyword>
<dbReference type="InterPro" id="IPR041589">
    <property type="entry name" value="DNAH3_AAA_lid_1"/>
</dbReference>
<dbReference type="Pfam" id="PF12780">
    <property type="entry name" value="AAA_8"/>
    <property type="match status" value="1"/>
</dbReference>
<dbReference type="Pfam" id="PF12775">
    <property type="entry name" value="AAA_7"/>
    <property type="match status" value="1"/>
</dbReference>
<dbReference type="Proteomes" id="UP000001307">
    <property type="component" value="Unassembled WGS sequence"/>
</dbReference>
<dbReference type="InterPro" id="IPR004273">
    <property type="entry name" value="Dynein_heavy_D6_P-loop"/>
</dbReference>
<feature type="domain" description="Dynein axonemal heavy chain 2/5/8 coiled-coil" evidence="26">
    <location>
        <begin position="846"/>
        <end position="954"/>
    </location>
</feature>
<evidence type="ECO:0000256" key="6">
    <source>
        <dbReference type="ARBA" id="ARBA00022741"/>
    </source>
</evidence>
<evidence type="ECO:0000259" key="17">
    <source>
        <dbReference type="Pfam" id="PF08393"/>
    </source>
</evidence>
<dbReference type="Gene3D" id="1.20.920.30">
    <property type="match status" value="1"/>
</dbReference>
<dbReference type="Gene3D" id="3.40.50.300">
    <property type="entry name" value="P-loop containing nucleotide triphosphate hydrolases"/>
    <property type="match status" value="5"/>
</dbReference>
<dbReference type="Gene3D" id="1.20.1270.280">
    <property type="match status" value="1"/>
</dbReference>
<dbReference type="FunFam" id="1.20.140.100:FF:000003">
    <property type="entry name" value="Dynein, axonemal, heavy chain 5"/>
    <property type="match status" value="1"/>
</dbReference>
<evidence type="ECO:0000256" key="10">
    <source>
        <dbReference type="ARBA" id="ARBA00023069"/>
    </source>
</evidence>
<dbReference type="Pfam" id="PF12774">
    <property type="entry name" value="AAA_6"/>
    <property type="match status" value="2"/>
</dbReference>
<evidence type="ECO:0000313" key="27">
    <source>
        <dbReference type="EMBL" id="CBY11163.1"/>
    </source>
</evidence>
<dbReference type="Pfam" id="PF25007">
    <property type="entry name" value="DYH2-5-8_CC"/>
    <property type="match status" value="1"/>
</dbReference>
<accession>E4XMF6</accession>
<dbReference type="InterPro" id="IPR041658">
    <property type="entry name" value="AAA_lid_11"/>
</dbReference>
<dbReference type="Pfam" id="PF17852">
    <property type="entry name" value="Dynein_AAA_lid"/>
    <property type="match status" value="1"/>
</dbReference>
<evidence type="ECO:0000256" key="7">
    <source>
        <dbReference type="ARBA" id="ARBA00022840"/>
    </source>
</evidence>
<dbReference type="InterPro" id="IPR026983">
    <property type="entry name" value="DHC"/>
</dbReference>
<dbReference type="Gene3D" id="1.10.8.1220">
    <property type="match status" value="1"/>
</dbReference>
<proteinExistence type="inferred from homology"/>
<dbReference type="Pfam" id="PF12781">
    <property type="entry name" value="AAA_9"/>
    <property type="match status" value="1"/>
</dbReference>
<dbReference type="InterPro" id="IPR024743">
    <property type="entry name" value="Dynein_HC_stalk"/>
</dbReference>
<dbReference type="InterPro" id="IPR035699">
    <property type="entry name" value="AAA_6"/>
</dbReference>
<dbReference type="FunFam" id="1.10.8.1220:FF:000001">
    <property type="entry name" value="Dynein axonemal heavy chain 5"/>
    <property type="match status" value="1"/>
</dbReference>
<evidence type="ECO:0000256" key="9">
    <source>
        <dbReference type="ARBA" id="ARBA00023054"/>
    </source>
</evidence>
<evidence type="ECO:0000313" key="28">
    <source>
        <dbReference type="Proteomes" id="UP000001307"/>
    </source>
</evidence>
<keyword evidence="7" id="KW-0067">ATP-binding</keyword>
<keyword evidence="12" id="KW-0206">Cytoskeleton</keyword>
<evidence type="ECO:0000259" key="15">
    <source>
        <dbReference type="Pfam" id="PF03028"/>
    </source>
</evidence>
<dbReference type="InterPro" id="IPR013594">
    <property type="entry name" value="Dynein_heavy_tail"/>
</dbReference>
<dbReference type="InterPro" id="IPR027417">
    <property type="entry name" value="P-loop_NTPase"/>
</dbReference>
<feature type="coiled-coil region" evidence="14">
    <location>
        <begin position="2838"/>
        <end position="2900"/>
    </location>
</feature>
<dbReference type="Pfam" id="PF03028">
    <property type="entry name" value="Dynein_heavy"/>
    <property type="match status" value="1"/>
</dbReference>
<dbReference type="FunFam" id="3.10.490.20:FF:000010">
    <property type="entry name" value="Dynein heavy chain, putative"/>
    <property type="match status" value="1"/>
</dbReference>
<dbReference type="FunFam" id="1.10.8.720:FF:000004">
    <property type="entry name" value="Dynein heavy chain 5, axonemal"/>
    <property type="match status" value="1"/>
</dbReference>